<evidence type="ECO:0000256" key="3">
    <source>
        <dbReference type="SAM" id="SignalP"/>
    </source>
</evidence>
<organism evidence="4 5">
    <name type="scientific">Perkinsus chesapeaki</name>
    <name type="common">Clam parasite</name>
    <name type="synonym">Perkinsus andrewsi</name>
    <dbReference type="NCBI Taxonomy" id="330153"/>
    <lineage>
        <taxon>Eukaryota</taxon>
        <taxon>Sar</taxon>
        <taxon>Alveolata</taxon>
        <taxon>Perkinsozoa</taxon>
        <taxon>Perkinsea</taxon>
        <taxon>Perkinsida</taxon>
        <taxon>Perkinsidae</taxon>
        <taxon>Perkinsus</taxon>
    </lineage>
</organism>
<gene>
    <name evidence="4" type="ORF">FOL47_007282</name>
</gene>
<sequence length="723" mass="81312">MRLHWSPLAGTLLYLSHGFRGSSGQASLDTGAPNPDCSTIYQQALAAQQNVRNLELSVKSAEDEMTECSNGESELQDRMGELTDELEGKMARVHSAKSDVKVAESSLASKEAALQKATETLGTKEERLKDLKSFVSNVESKMKGVSSEEARVGGMLQDARAKEKMVKDNVASKTETFRKAGEALAERQQSLAVSIKSYSSHQGALKKLESKLEAAKEQNTKARNEEKEIEKKRSELDGYISEYQTKVEDSKRRLDELDRQLDSAMLKNRSLARVATEMNTRDLKQAQERLHLVKTQLEAAKQEFNAKSGDILRLQKAREVLEAQRVNVTNSSSSEADRMLEQARKEVEHAKSLLMDNAAKSARDEEEDSATAAVTENDGLPDPIESLLQFKRLRHGSRAEDTPDQVELRTFVQNPSKQVAANMSEELIEKLTTEVDLALYKANTTVGMIESRVRSLVGEVSDAQRDRDLIATKLKKAVEQSETASKILSELEKRNDISKKEEKNNTVTYDHLTEEQAIFAEKYERAHEASSDSHTKLQEVSDRYEHSKTLEQQLMKRKTAIEKAVKALKASTEEIRKEKKLDEDALRGVMKNVTNLMSDYDKIEEEEGKLRKQLEPLKSQMNMAAEVVKQLRVNQVDRGNDVRDAASRLNVEIAALSKAERSQKASQESLEKIKNELTKKQEALEGARKRKTSLEARLEKTRSELEELMKKSKTLQCPELDVL</sequence>
<keyword evidence="1" id="KW-0175">Coiled coil</keyword>
<evidence type="ECO:0000313" key="5">
    <source>
        <dbReference type="Proteomes" id="UP000591131"/>
    </source>
</evidence>
<dbReference type="EMBL" id="JAAPAO010000425">
    <property type="protein sequence ID" value="KAF4660142.1"/>
    <property type="molecule type" value="Genomic_DNA"/>
</dbReference>
<evidence type="ECO:0000256" key="2">
    <source>
        <dbReference type="SAM" id="MobiDB-lite"/>
    </source>
</evidence>
<reference evidence="4 5" key="1">
    <citation type="submission" date="2020-04" db="EMBL/GenBank/DDBJ databases">
        <title>Perkinsus chesapeaki whole genome sequence.</title>
        <authorList>
            <person name="Bogema D.R."/>
        </authorList>
    </citation>
    <scope>NUCLEOTIDE SEQUENCE [LARGE SCALE GENOMIC DNA]</scope>
    <source>
        <strain evidence="4">ATCC PRA-425</strain>
    </source>
</reference>
<feature type="signal peptide" evidence="3">
    <location>
        <begin position="1"/>
        <end position="24"/>
    </location>
</feature>
<keyword evidence="5" id="KW-1185">Reference proteome</keyword>
<feature type="coiled-coil region" evidence="1">
    <location>
        <begin position="561"/>
        <end position="613"/>
    </location>
</feature>
<dbReference type="Proteomes" id="UP000591131">
    <property type="component" value="Unassembled WGS sequence"/>
</dbReference>
<dbReference type="AlphaFoldDB" id="A0A7J6LLI0"/>
<feature type="coiled-coil region" evidence="1">
    <location>
        <begin position="198"/>
        <end position="303"/>
    </location>
</feature>
<name>A0A7J6LLI0_PERCH</name>
<dbReference type="OrthoDB" id="435125at2759"/>
<evidence type="ECO:0000256" key="1">
    <source>
        <dbReference type="SAM" id="Coils"/>
    </source>
</evidence>
<accession>A0A7J6LLI0</accession>
<evidence type="ECO:0000313" key="4">
    <source>
        <dbReference type="EMBL" id="KAF4660142.1"/>
    </source>
</evidence>
<comment type="caution">
    <text evidence="4">The sequence shown here is derived from an EMBL/GenBank/DDBJ whole genome shotgun (WGS) entry which is preliminary data.</text>
</comment>
<keyword evidence="3" id="KW-0732">Signal</keyword>
<feature type="coiled-coil region" evidence="1">
    <location>
        <begin position="656"/>
        <end position="715"/>
    </location>
</feature>
<feature type="coiled-coil region" evidence="1">
    <location>
        <begin position="100"/>
        <end position="127"/>
    </location>
</feature>
<proteinExistence type="predicted"/>
<dbReference type="SUPFAM" id="SSF57997">
    <property type="entry name" value="Tropomyosin"/>
    <property type="match status" value="1"/>
</dbReference>
<feature type="chain" id="PRO_5029824305" evidence="3">
    <location>
        <begin position="25"/>
        <end position="723"/>
    </location>
</feature>
<protein>
    <submittedName>
        <fullName evidence="4">Uncharacterized protein</fullName>
    </submittedName>
</protein>
<feature type="region of interest" description="Disordered" evidence="2">
    <location>
        <begin position="358"/>
        <end position="382"/>
    </location>
</feature>